<keyword evidence="5" id="KW-1185">Reference proteome</keyword>
<dbReference type="InterPro" id="IPR012337">
    <property type="entry name" value="RNaseH-like_sf"/>
</dbReference>
<feature type="compositionally biased region" description="Polar residues" evidence="2">
    <location>
        <begin position="12"/>
        <end position="27"/>
    </location>
</feature>
<dbReference type="PANTHER" id="PTHR23272:SF184">
    <property type="entry name" value="OS03G0311250 PROTEIN"/>
    <property type="match status" value="1"/>
</dbReference>
<feature type="coiled-coil region" evidence="1">
    <location>
        <begin position="247"/>
        <end position="277"/>
    </location>
</feature>
<accession>A0ABR0VTJ4</accession>
<evidence type="ECO:0000313" key="4">
    <source>
        <dbReference type="EMBL" id="KAK6137277.1"/>
    </source>
</evidence>
<sequence>MAEEKSPPIPGASQTDTQSQQTEATSKLNRKSSTKRSEVWDHFTSEIGEAYKSMYQPQVDPSRQKDTSSSHPEPLQKKSRFILGDKFTRHKIESGEVESKCDLDVYLKKKVLVVEKGEFDILMWCKLNQNRFLILSHLARDVLAMPISMVASKSAFSMCGRVLDEYRSSLTPKIVEALICAQDWLRKQKQSKTLEESLEDLEKMEEVECGDHGDLEGNIGVGDHSDEESEDFNYRFHADLATLRVCHATFQKSHEDLKQENNKLKKSVGKLKKIIKELLSTACFSSDEE</sequence>
<evidence type="ECO:0000313" key="5">
    <source>
        <dbReference type="Proteomes" id="UP001318860"/>
    </source>
</evidence>
<dbReference type="PANTHER" id="PTHR23272">
    <property type="entry name" value="BED FINGER-RELATED"/>
    <property type="match status" value="1"/>
</dbReference>
<keyword evidence="1" id="KW-0175">Coiled coil</keyword>
<evidence type="ECO:0000256" key="1">
    <source>
        <dbReference type="SAM" id="Coils"/>
    </source>
</evidence>
<evidence type="ECO:0000256" key="2">
    <source>
        <dbReference type="SAM" id="MobiDB-lite"/>
    </source>
</evidence>
<feature type="region of interest" description="Disordered" evidence="2">
    <location>
        <begin position="54"/>
        <end position="75"/>
    </location>
</feature>
<reference evidence="4 5" key="1">
    <citation type="journal article" date="2021" name="Comput. Struct. Biotechnol. J.">
        <title>De novo genome assembly of the potent medicinal plant Rehmannia glutinosa using nanopore technology.</title>
        <authorList>
            <person name="Ma L."/>
            <person name="Dong C."/>
            <person name="Song C."/>
            <person name="Wang X."/>
            <person name="Zheng X."/>
            <person name="Niu Y."/>
            <person name="Chen S."/>
            <person name="Feng W."/>
        </authorList>
    </citation>
    <scope>NUCLEOTIDE SEQUENCE [LARGE SCALE GENOMIC DNA]</scope>
    <source>
        <strain evidence="4">DH-2019</strain>
    </source>
</reference>
<organism evidence="4 5">
    <name type="scientific">Rehmannia glutinosa</name>
    <name type="common">Chinese foxglove</name>
    <dbReference type="NCBI Taxonomy" id="99300"/>
    <lineage>
        <taxon>Eukaryota</taxon>
        <taxon>Viridiplantae</taxon>
        <taxon>Streptophyta</taxon>
        <taxon>Embryophyta</taxon>
        <taxon>Tracheophyta</taxon>
        <taxon>Spermatophyta</taxon>
        <taxon>Magnoliopsida</taxon>
        <taxon>eudicotyledons</taxon>
        <taxon>Gunneridae</taxon>
        <taxon>Pentapetalae</taxon>
        <taxon>asterids</taxon>
        <taxon>lamiids</taxon>
        <taxon>Lamiales</taxon>
        <taxon>Orobanchaceae</taxon>
        <taxon>Rehmannieae</taxon>
        <taxon>Rehmannia</taxon>
    </lineage>
</organism>
<evidence type="ECO:0000259" key="3">
    <source>
        <dbReference type="Pfam" id="PF05699"/>
    </source>
</evidence>
<gene>
    <name evidence="4" type="ORF">DH2020_028992</name>
</gene>
<feature type="domain" description="HAT C-terminal dimerisation" evidence="3">
    <location>
        <begin position="102"/>
        <end position="185"/>
    </location>
</feature>
<dbReference type="Pfam" id="PF05699">
    <property type="entry name" value="Dimer_Tnp_hAT"/>
    <property type="match status" value="1"/>
</dbReference>
<dbReference type="EMBL" id="JABTTQ020000861">
    <property type="protein sequence ID" value="KAK6137277.1"/>
    <property type="molecule type" value="Genomic_DNA"/>
</dbReference>
<dbReference type="Proteomes" id="UP001318860">
    <property type="component" value="Unassembled WGS sequence"/>
</dbReference>
<comment type="caution">
    <text evidence="4">The sequence shown here is derived from an EMBL/GenBank/DDBJ whole genome shotgun (WGS) entry which is preliminary data.</text>
</comment>
<dbReference type="SUPFAM" id="SSF53098">
    <property type="entry name" value="Ribonuclease H-like"/>
    <property type="match status" value="1"/>
</dbReference>
<proteinExistence type="predicted"/>
<dbReference type="InterPro" id="IPR008906">
    <property type="entry name" value="HATC_C_dom"/>
</dbReference>
<feature type="region of interest" description="Disordered" evidence="2">
    <location>
        <begin position="1"/>
        <end position="39"/>
    </location>
</feature>
<protein>
    <recommendedName>
        <fullName evidence="3">HAT C-terminal dimerisation domain-containing protein</fullName>
    </recommendedName>
</protein>
<name>A0ABR0VTJ4_REHGL</name>